<evidence type="ECO:0000313" key="3">
    <source>
        <dbReference type="EMBL" id="AWI08106.1"/>
    </source>
</evidence>
<dbReference type="RefSeq" id="WP_108823913.1">
    <property type="nucleotide sequence ID" value="NZ_CP023004.1"/>
</dbReference>
<dbReference type="Pfam" id="PF14237">
    <property type="entry name" value="GYF_2"/>
    <property type="match status" value="1"/>
</dbReference>
<feature type="transmembrane region" description="Helical" evidence="1">
    <location>
        <begin position="80"/>
        <end position="101"/>
    </location>
</feature>
<organism evidence="3 4">
    <name type="scientific">Ereboglobus luteus</name>
    <dbReference type="NCBI Taxonomy" id="1796921"/>
    <lineage>
        <taxon>Bacteria</taxon>
        <taxon>Pseudomonadati</taxon>
        <taxon>Verrucomicrobiota</taxon>
        <taxon>Opitutia</taxon>
        <taxon>Opitutales</taxon>
        <taxon>Opitutaceae</taxon>
        <taxon>Ereboglobus</taxon>
    </lineage>
</organism>
<accession>A0A2U8DZU0</accession>
<evidence type="ECO:0000313" key="4">
    <source>
        <dbReference type="Proteomes" id="UP000244896"/>
    </source>
</evidence>
<dbReference type="KEGG" id="elut:CKA38_01480"/>
<sequence>MPPSQHEYYIRQPSDTDARGPFTIEQLSRLAESGGLNSSTLHFDANTDQWISLFEVPELAALLPKNTAKNSALPAASSPLAAKLTVVLLAGSALALLLPMFKSVDALNANALLQYPCFWLGALDLLMALCCGVFGARFFRFVRVRTGLGLGFLGALFWLQANTGALVAALIASVCLWLATTCAAPRALIANTIAGLAALAALAYCLLT</sequence>
<dbReference type="OrthoDB" id="190307at2"/>
<feature type="transmembrane region" description="Helical" evidence="1">
    <location>
        <begin position="113"/>
        <end position="136"/>
    </location>
</feature>
<dbReference type="InterPro" id="IPR025640">
    <property type="entry name" value="GYF_2"/>
</dbReference>
<evidence type="ECO:0000256" key="1">
    <source>
        <dbReference type="SAM" id="Phobius"/>
    </source>
</evidence>
<protein>
    <recommendedName>
        <fullName evidence="2">GYF domain-containing protein</fullName>
    </recommendedName>
</protein>
<dbReference type="Proteomes" id="UP000244896">
    <property type="component" value="Chromosome"/>
</dbReference>
<keyword evidence="1" id="KW-1133">Transmembrane helix</keyword>
<keyword evidence="1" id="KW-0812">Transmembrane</keyword>
<proteinExistence type="predicted"/>
<dbReference type="AlphaFoldDB" id="A0A2U8DZU0"/>
<feature type="transmembrane region" description="Helical" evidence="1">
    <location>
        <begin position="148"/>
        <end position="179"/>
    </location>
</feature>
<feature type="domain" description="GYF" evidence="2">
    <location>
        <begin position="8"/>
        <end position="59"/>
    </location>
</feature>
<gene>
    <name evidence="3" type="ORF">CKA38_01480</name>
</gene>
<reference evidence="3 4" key="1">
    <citation type="journal article" date="2018" name="Syst. Appl. Microbiol.">
        <title>Ereboglobus luteus gen. nov. sp. nov. from cockroach guts, and new insights into the oxygen relationship of the genera Opitutus and Didymococcus (Verrucomicrobia: Opitutaceae).</title>
        <authorList>
            <person name="Tegtmeier D."/>
            <person name="Belitz A."/>
            <person name="Radek R."/>
            <person name="Heimerl T."/>
            <person name="Brune A."/>
        </authorList>
    </citation>
    <scope>NUCLEOTIDE SEQUENCE [LARGE SCALE GENOMIC DNA]</scope>
    <source>
        <strain evidence="3 4">Ho45</strain>
    </source>
</reference>
<keyword evidence="4" id="KW-1185">Reference proteome</keyword>
<name>A0A2U8DZU0_9BACT</name>
<keyword evidence="1" id="KW-0472">Membrane</keyword>
<dbReference type="EMBL" id="CP023004">
    <property type="protein sequence ID" value="AWI08106.1"/>
    <property type="molecule type" value="Genomic_DNA"/>
</dbReference>
<feature type="transmembrane region" description="Helical" evidence="1">
    <location>
        <begin position="185"/>
        <end position="207"/>
    </location>
</feature>
<evidence type="ECO:0000259" key="2">
    <source>
        <dbReference type="Pfam" id="PF14237"/>
    </source>
</evidence>